<evidence type="ECO:0000256" key="4">
    <source>
        <dbReference type="ARBA" id="ARBA00022692"/>
    </source>
</evidence>
<dbReference type="EMBL" id="HF548273">
    <property type="protein sequence ID" value="CCO20885.1"/>
    <property type="molecule type" value="Genomic_DNA"/>
</dbReference>
<dbReference type="AlphaFoldDB" id="S0DFG2"/>
<dbReference type="PANTHER" id="PTHR43744:SF12">
    <property type="entry name" value="ABC TRANSPORTER PERMEASE PROTEIN MG189-RELATED"/>
    <property type="match status" value="1"/>
</dbReference>
<evidence type="ECO:0000256" key="3">
    <source>
        <dbReference type="ARBA" id="ARBA00022475"/>
    </source>
</evidence>
<feature type="transmembrane region" description="Helical" evidence="7">
    <location>
        <begin position="104"/>
        <end position="126"/>
    </location>
</feature>
<evidence type="ECO:0000313" key="10">
    <source>
        <dbReference type="EMBL" id="CCO21531.1"/>
    </source>
</evidence>
<feature type="domain" description="ABC transmembrane type-1" evidence="8">
    <location>
        <begin position="69"/>
        <end position="261"/>
    </location>
</feature>
<name>S0DFG2_9ZZZZ</name>
<accession>S0DFG2</accession>
<dbReference type="Pfam" id="PF00528">
    <property type="entry name" value="BPD_transp_1"/>
    <property type="match status" value="1"/>
</dbReference>
<comment type="subcellular location">
    <subcellularLocation>
        <location evidence="1">Cell membrane</location>
        <topology evidence="1">Multi-pass membrane protein</topology>
    </subcellularLocation>
</comment>
<keyword evidence="2" id="KW-0813">Transport</keyword>
<dbReference type="GO" id="GO:0055085">
    <property type="term" value="P:transmembrane transport"/>
    <property type="evidence" value="ECO:0007669"/>
    <property type="project" value="InterPro"/>
</dbReference>
<evidence type="ECO:0000256" key="5">
    <source>
        <dbReference type="ARBA" id="ARBA00022989"/>
    </source>
</evidence>
<feature type="transmembrane region" description="Helical" evidence="7">
    <location>
        <begin position="12"/>
        <end position="31"/>
    </location>
</feature>
<dbReference type="Gene3D" id="1.10.3720.10">
    <property type="entry name" value="MetI-like"/>
    <property type="match status" value="1"/>
</dbReference>
<sequence length="275" mass="30389">MKKLYAGSVAKYILLALATVAFIFPLIWLLYNSFKTNSQLYDNPWALPPGWSFTNYVYAWNTANIGLNFFNSVKVCALSLFFSLLMSTTASFALTRLKWKLSGLVHGLFVVGMMVPIISMLIPLFFMFSRVGLVNTHAALILIYAVSNLPISIFILTGFMRSFPAELEESAVIDGASMGRLFFSITLPVAKSAIATVTIYIFVTMWNELTTAMVFLSDIKLMTIPLALKTFQGQYSTDYVSSFAAVAMATLPTVLIFTLFNRQIMEGVTAGAVKG</sequence>
<gene>
    <name evidence="10" type="ORF">BN138_719</name>
    <name evidence="9" type="ORF">BN138_73</name>
</gene>
<keyword evidence="4 7" id="KW-0812">Transmembrane</keyword>
<dbReference type="GO" id="GO:0005886">
    <property type="term" value="C:plasma membrane"/>
    <property type="evidence" value="ECO:0007669"/>
    <property type="project" value="UniProtKB-SubCell"/>
</dbReference>
<evidence type="ECO:0000256" key="1">
    <source>
        <dbReference type="ARBA" id="ARBA00004651"/>
    </source>
</evidence>
<dbReference type="EMBL" id="HF548310">
    <property type="protein sequence ID" value="CCO21531.1"/>
    <property type="molecule type" value="Genomic_DNA"/>
</dbReference>
<dbReference type="PANTHER" id="PTHR43744">
    <property type="entry name" value="ABC TRANSPORTER PERMEASE PROTEIN MG189-RELATED-RELATED"/>
    <property type="match status" value="1"/>
</dbReference>
<evidence type="ECO:0000259" key="8">
    <source>
        <dbReference type="PROSITE" id="PS50928"/>
    </source>
</evidence>
<organism evidence="9">
    <name type="scientific">termite gut metagenome</name>
    <dbReference type="NCBI Taxonomy" id="433724"/>
    <lineage>
        <taxon>unclassified sequences</taxon>
        <taxon>metagenomes</taxon>
        <taxon>organismal metagenomes</taxon>
    </lineage>
</organism>
<keyword evidence="3" id="KW-1003">Cell membrane</keyword>
<dbReference type="SUPFAM" id="SSF161098">
    <property type="entry name" value="MetI-like"/>
    <property type="match status" value="1"/>
</dbReference>
<dbReference type="CDD" id="cd06261">
    <property type="entry name" value="TM_PBP2"/>
    <property type="match status" value="1"/>
</dbReference>
<feature type="transmembrane region" description="Helical" evidence="7">
    <location>
        <begin position="240"/>
        <end position="260"/>
    </location>
</feature>
<evidence type="ECO:0000256" key="2">
    <source>
        <dbReference type="ARBA" id="ARBA00022448"/>
    </source>
</evidence>
<proteinExistence type="predicted"/>
<dbReference type="InterPro" id="IPR035906">
    <property type="entry name" value="MetI-like_sf"/>
</dbReference>
<evidence type="ECO:0000313" key="9">
    <source>
        <dbReference type="EMBL" id="CCO20885.1"/>
    </source>
</evidence>
<protein>
    <submittedName>
        <fullName evidence="9">Putative ATPbinding transport protein</fullName>
    </submittedName>
</protein>
<reference evidence="9" key="1">
    <citation type="submission" date="2012-10" db="EMBL/GenBank/DDBJ databases">
        <authorList>
            <person name="Sandrine L."/>
        </authorList>
    </citation>
    <scope>NUCLEOTIDE SEQUENCE</scope>
</reference>
<keyword evidence="5 7" id="KW-1133">Transmembrane helix</keyword>
<evidence type="ECO:0000256" key="6">
    <source>
        <dbReference type="ARBA" id="ARBA00023136"/>
    </source>
</evidence>
<feature type="transmembrane region" description="Helical" evidence="7">
    <location>
        <begin position="138"/>
        <end position="160"/>
    </location>
</feature>
<dbReference type="PROSITE" id="PS50928">
    <property type="entry name" value="ABC_TM1"/>
    <property type="match status" value="1"/>
</dbReference>
<keyword evidence="6 7" id="KW-0472">Membrane</keyword>
<reference evidence="9" key="2">
    <citation type="journal article" date="2013" name="Biotechnol. Biofuels">
        <title>Mining for hemicellulases in the fungus-growing termite Pseudacanthotermes militaris using functional metagenomics.</title>
        <authorList>
            <person name="Bastien G."/>
            <person name="Arnal G."/>
            <person name="Bozonnet S."/>
            <person name="Laguerre S."/>
            <person name="Ferreira F."/>
            <person name="Faure R."/>
            <person name="Henrissat B."/>
            <person name="Lefevre F."/>
            <person name="Robe P."/>
            <person name="Bouchez O."/>
            <person name="Noirot C."/>
            <person name="Dumon C."/>
            <person name="O'Donohue M."/>
        </authorList>
    </citation>
    <scope>NUCLEOTIDE SEQUENCE</scope>
</reference>
<dbReference type="InterPro" id="IPR000515">
    <property type="entry name" value="MetI-like"/>
</dbReference>
<evidence type="ECO:0000256" key="7">
    <source>
        <dbReference type="SAM" id="Phobius"/>
    </source>
</evidence>
<feature type="transmembrane region" description="Helical" evidence="7">
    <location>
        <begin position="181"/>
        <end position="203"/>
    </location>
</feature>